<accession>A0A9W6HBH2</accession>
<feature type="region of interest" description="Disordered" evidence="1">
    <location>
        <begin position="90"/>
        <end position="109"/>
    </location>
</feature>
<dbReference type="Proteomes" id="UP001142372">
    <property type="component" value="Unassembled WGS sequence"/>
</dbReference>
<name>A0A9W6HBH2_9MICO</name>
<proteinExistence type="predicted"/>
<comment type="caution">
    <text evidence="2">The sequence shown here is derived from an EMBL/GenBank/DDBJ whole genome shotgun (WGS) entry which is preliminary data.</text>
</comment>
<reference evidence="2" key="2">
    <citation type="submission" date="2023-01" db="EMBL/GenBank/DDBJ databases">
        <authorList>
            <person name="Sun Q."/>
            <person name="Evtushenko L."/>
        </authorList>
    </citation>
    <scope>NUCLEOTIDE SEQUENCE</scope>
    <source>
        <strain evidence="2">VKM Ac-1401</strain>
    </source>
</reference>
<gene>
    <name evidence="2" type="ORF">GCM10017584_24310</name>
</gene>
<reference evidence="2" key="1">
    <citation type="journal article" date="2014" name="Int. J. Syst. Evol. Microbiol.">
        <title>Complete genome sequence of Corynebacterium casei LMG S-19264T (=DSM 44701T), isolated from a smear-ripened cheese.</title>
        <authorList>
            <consortium name="US DOE Joint Genome Institute (JGI-PGF)"/>
            <person name="Walter F."/>
            <person name="Albersmeier A."/>
            <person name="Kalinowski J."/>
            <person name="Ruckert C."/>
        </authorList>
    </citation>
    <scope>NUCLEOTIDE SEQUENCE</scope>
    <source>
        <strain evidence="2">VKM Ac-1401</strain>
    </source>
</reference>
<evidence type="ECO:0000256" key="1">
    <source>
        <dbReference type="SAM" id="MobiDB-lite"/>
    </source>
</evidence>
<dbReference type="AlphaFoldDB" id="A0A9W6HBH2"/>
<dbReference type="EMBL" id="BSEN01000012">
    <property type="protein sequence ID" value="GLJ76857.1"/>
    <property type="molecule type" value="Genomic_DNA"/>
</dbReference>
<organism evidence="2 3">
    <name type="scientific">Leifsonia poae</name>
    <dbReference type="NCBI Taxonomy" id="110933"/>
    <lineage>
        <taxon>Bacteria</taxon>
        <taxon>Bacillati</taxon>
        <taxon>Actinomycetota</taxon>
        <taxon>Actinomycetes</taxon>
        <taxon>Micrococcales</taxon>
        <taxon>Microbacteriaceae</taxon>
        <taxon>Leifsonia</taxon>
    </lineage>
</organism>
<keyword evidence="3" id="KW-1185">Reference proteome</keyword>
<feature type="compositionally biased region" description="Polar residues" evidence="1">
    <location>
        <begin position="100"/>
        <end position="109"/>
    </location>
</feature>
<evidence type="ECO:0000313" key="2">
    <source>
        <dbReference type="EMBL" id="GLJ76857.1"/>
    </source>
</evidence>
<protein>
    <submittedName>
        <fullName evidence="2">Uncharacterized protein</fullName>
    </submittedName>
</protein>
<sequence length="109" mass="11945">MRKVIYAGTAFYTGDRISAAILEYASALARQGMSETAFVPARTVTGEFGDVEVLLGPASQLVSEPSDKDWDDIVDDEFAQHLEQSSAKLAPMRPGFLPENQATSQWDDF</sequence>
<evidence type="ECO:0000313" key="3">
    <source>
        <dbReference type="Proteomes" id="UP001142372"/>
    </source>
</evidence>
<dbReference type="RefSeq" id="WP_271177516.1">
    <property type="nucleotide sequence ID" value="NZ_BAAAJO010000002.1"/>
</dbReference>